<name>A0ACD3A8M8_9AGAR</name>
<dbReference type="Proteomes" id="UP000308600">
    <property type="component" value="Unassembled WGS sequence"/>
</dbReference>
<organism evidence="1 2">
    <name type="scientific">Pluteus cervinus</name>
    <dbReference type="NCBI Taxonomy" id="181527"/>
    <lineage>
        <taxon>Eukaryota</taxon>
        <taxon>Fungi</taxon>
        <taxon>Dikarya</taxon>
        <taxon>Basidiomycota</taxon>
        <taxon>Agaricomycotina</taxon>
        <taxon>Agaricomycetes</taxon>
        <taxon>Agaricomycetidae</taxon>
        <taxon>Agaricales</taxon>
        <taxon>Pluteineae</taxon>
        <taxon>Pluteaceae</taxon>
        <taxon>Pluteus</taxon>
    </lineage>
</organism>
<keyword evidence="2" id="KW-1185">Reference proteome</keyword>
<sequence>MLSGVGAFNGLLQGKESSSGEESEAPLDDADNHFHYKTITSLMQRMAEGSSKQQAAIRDHFLATNAADREIFLALRTTTEILQSNAQQQKDVLDLLATYNGMPPPPTHGVNRHNETPPNHTLDSFRAAEDIKKSETPESNELRNKYNRKIQDHIAFLLGMKRGEIATVTRKVSPEAIKSVNSGKRAPGLDKWCLDWESDAKSRYNTMAIQVAARNFVDLAKTSLEKLPKYATDVDNVFKSMQQHVQHLLLSRKEKGSLYAVINAEKPGSSLIPGPPALLLPTLKPPTSSSTAGLSTSKTLTSSALTATPRNSQLFTSPFSMNQPSPTAESPIPGPSVIKPSSKTEVSTGAQDVILQHISHKKLLARRTRKRTLARQRRELVASTDLLQHHSAMMERLGTDATSSDESEPEYFTNELAIERGRTKRLRTNQPGPDRKKNHYTVVQPAWRSFQLSKFLWRLDELRQESRAKVDGPIVRMPRGNPPRIRIRTSETHEKKAPKGLPCNFYDPAWLKSMNSATRGLTVGKMQDAYALTIPGDPPTEGDDGYIKIWSTSNLQLIQSIRTSQGAVVVLCWVPRNQVAHRSYFLSAGSDATVKLWRETNAGYVEDSALTAPDFETAIEDMAIFGSTVALACNSKFALLTVGENPPLLHDVTISRSQRGHLRSLIFLEAGTQLLIGFLDSRELELWSLATTPPSQIWSHRINSRRM</sequence>
<accession>A0ACD3A8M8</accession>
<dbReference type="EMBL" id="ML208613">
    <property type="protein sequence ID" value="TFK62001.1"/>
    <property type="molecule type" value="Genomic_DNA"/>
</dbReference>
<protein>
    <submittedName>
        <fullName evidence="1">Uncharacterized protein</fullName>
    </submittedName>
</protein>
<reference evidence="1 2" key="1">
    <citation type="journal article" date="2019" name="Nat. Ecol. Evol.">
        <title>Megaphylogeny resolves global patterns of mushroom evolution.</title>
        <authorList>
            <person name="Varga T."/>
            <person name="Krizsan K."/>
            <person name="Foldi C."/>
            <person name="Dima B."/>
            <person name="Sanchez-Garcia M."/>
            <person name="Sanchez-Ramirez S."/>
            <person name="Szollosi G.J."/>
            <person name="Szarkandi J.G."/>
            <person name="Papp V."/>
            <person name="Albert L."/>
            <person name="Andreopoulos W."/>
            <person name="Angelini C."/>
            <person name="Antonin V."/>
            <person name="Barry K.W."/>
            <person name="Bougher N.L."/>
            <person name="Buchanan P."/>
            <person name="Buyck B."/>
            <person name="Bense V."/>
            <person name="Catcheside P."/>
            <person name="Chovatia M."/>
            <person name="Cooper J."/>
            <person name="Damon W."/>
            <person name="Desjardin D."/>
            <person name="Finy P."/>
            <person name="Geml J."/>
            <person name="Haridas S."/>
            <person name="Hughes K."/>
            <person name="Justo A."/>
            <person name="Karasinski D."/>
            <person name="Kautmanova I."/>
            <person name="Kiss B."/>
            <person name="Kocsube S."/>
            <person name="Kotiranta H."/>
            <person name="LaButti K.M."/>
            <person name="Lechner B.E."/>
            <person name="Liimatainen K."/>
            <person name="Lipzen A."/>
            <person name="Lukacs Z."/>
            <person name="Mihaltcheva S."/>
            <person name="Morgado L.N."/>
            <person name="Niskanen T."/>
            <person name="Noordeloos M.E."/>
            <person name="Ohm R.A."/>
            <person name="Ortiz-Santana B."/>
            <person name="Ovrebo C."/>
            <person name="Racz N."/>
            <person name="Riley R."/>
            <person name="Savchenko A."/>
            <person name="Shiryaev A."/>
            <person name="Soop K."/>
            <person name="Spirin V."/>
            <person name="Szebenyi C."/>
            <person name="Tomsovsky M."/>
            <person name="Tulloss R.E."/>
            <person name="Uehling J."/>
            <person name="Grigoriev I.V."/>
            <person name="Vagvolgyi C."/>
            <person name="Papp T."/>
            <person name="Martin F.M."/>
            <person name="Miettinen O."/>
            <person name="Hibbett D.S."/>
            <person name="Nagy L.G."/>
        </authorList>
    </citation>
    <scope>NUCLEOTIDE SEQUENCE [LARGE SCALE GENOMIC DNA]</scope>
    <source>
        <strain evidence="1 2">NL-1719</strain>
    </source>
</reference>
<proteinExistence type="predicted"/>
<gene>
    <name evidence="1" type="ORF">BDN72DRAFT_903591</name>
</gene>
<evidence type="ECO:0000313" key="2">
    <source>
        <dbReference type="Proteomes" id="UP000308600"/>
    </source>
</evidence>
<evidence type="ECO:0000313" key="1">
    <source>
        <dbReference type="EMBL" id="TFK62001.1"/>
    </source>
</evidence>